<dbReference type="RefSeq" id="WP_099438926.1">
    <property type="nucleotide sequence ID" value="NZ_CP024091.1"/>
</dbReference>
<accession>A0A2D1U622</accession>
<evidence type="ECO:0000313" key="3">
    <source>
        <dbReference type="Proteomes" id="UP000223749"/>
    </source>
</evidence>
<protein>
    <recommendedName>
        <fullName evidence="4">Ferritin-like domain-containing protein</fullName>
    </recommendedName>
</protein>
<sequence>MHNSSYWINYFNQNLQNKRIDWSISPNLTQLEKTNILSSLQAWQLGETSEGTNLVNAATKHTKNLSDPYYTDAIKLFIKEEQKHGNNLGRYIDLIGEQRIKKDWGDSLFRKIRGLNTDMEFWTIAVITVESTAQIFYQCLKDATNCKLLKQICTDILIDEAAHINFQIERLHLIYKHKSPFTRTITYYFYTVFYFSTAMVVWLAHKRLFNAGKVHFYSYWVKMKLKFRKTIKKLKPESENINTENTCSHLL</sequence>
<dbReference type="SUPFAM" id="SSF47240">
    <property type="entry name" value="Ferritin-like"/>
    <property type="match status" value="1"/>
</dbReference>
<reference evidence="2 3" key="1">
    <citation type="submission" date="2017-10" db="EMBL/GenBank/DDBJ databases">
        <title>Whole genome of Pedobacter ginsengisoli T01R-27 isolated from tomato rhizosphere.</title>
        <authorList>
            <person name="Weon H.-Y."/>
            <person name="Lee S.A."/>
            <person name="Sang M.K."/>
            <person name="Song J."/>
        </authorList>
    </citation>
    <scope>NUCLEOTIDE SEQUENCE [LARGE SCALE GENOMIC DNA]</scope>
    <source>
        <strain evidence="2 3">T01R-27</strain>
    </source>
</reference>
<dbReference type="InterPro" id="IPR012348">
    <property type="entry name" value="RNR-like"/>
</dbReference>
<keyword evidence="3" id="KW-1185">Reference proteome</keyword>
<gene>
    <name evidence="2" type="ORF">CPT03_11115</name>
</gene>
<proteinExistence type="predicted"/>
<keyword evidence="1" id="KW-1133">Transmembrane helix</keyword>
<dbReference type="KEGG" id="pgs:CPT03_11115"/>
<evidence type="ECO:0000256" key="1">
    <source>
        <dbReference type="SAM" id="Phobius"/>
    </source>
</evidence>
<evidence type="ECO:0008006" key="4">
    <source>
        <dbReference type="Google" id="ProtNLM"/>
    </source>
</evidence>
<organism evidence="2 3">
    <name type="scientific">Pedobacter ginsengisoli</name>
    <dbReference type="NCBI Taxonomy" id="363852"/>
    <lineage>
        <taxon>Bacteria</taxon>
        <taxon>Pseudomonadati</taxon>
        <taxon>Bacteroidota</taxon>
        <taxon>Sphingobacteriia</taxon>
        <taxon>Sphingobacteriales</taxon>
        <taxon>Sphingobacteriaceae</taxon>
        <taxon>Pedobacter</taxon>
    </lineage>
</organism>
<dbReference type="Gene3D" id="1.10.620.20">
    <property type="entry name" value="Ribonucleotide Reductase, subunit A"/>
    <property type="match status" value="1"/>
</dbReference>
<feature type="transmembrane region" description="Helical" evidence="1">
    <location>
        <begin position="187"/>
        <end position="204"/>
    </location>
</feature>
<keyword evidence="1" id="KW-0472">Membrane</keyword>
<dbReference type="EMBL" id="CP024091">
    <property type="protein sequence ID" value="ATP56994.1"/>
    <property type="molecule type" value="Genomic_DNA"/>
</dbReference>
<dbReference type="OrthoDB" id="268439at2"/>
<dbReference type="Proteomes" id="UP000223749">
    <property type="component" value="Chromosome"/>
</dbReference>
<keyword evidence="1" id="KW-0812">Transmembrane</keyword>
<evidence type="ECO:0000313" key="2">
    <source>
        <dbReference type="EMBL" id="ATP56994.1"/>
    </source>
</evidence>
<dbReference type="AlphaFoldDB" id="A0A2D1U622"/>
<dbReference type="GO" id="GO:0016491">
    <property type="term" value="F:oxidoreductase activity"/>
    <property type="evidence" value="ECO:0007669"/>
    <property type="project" value="InterPro"/>
</dbReference>
<name>A0A2D1U622_9SPHI</name>
<dbReference type="InterPro" id="IPR009078">
    <property type="entry name" value="Ferritin-like_SF"/>
</dbReference>